<evidence type="ECO:0000256" key="2">
    <source>
        <dbReference type="ARBA" id="ARBA00022475"/>
    </source>
</evidence>
<sequence>MNTNNSNLLKIFSNYLGKIWNMLSVFLFVPMYIHYLGIESYAVIAFYSLILGVIGFADAGMSSATIREFALVKPTSYKEFILSKIERFYWLVVLIISTIIAIFSGFIAKNWLQNDSIPLGDLRNYVILIGIGTSLQLLSSLYFGSMFGLGKQVQANFLQIIWITSRTLLVVLLFILYKKSLYVFFLWQIACNIIYILLLRTATKRILKRDITYLDSFERKFPKRIIKYISGMVIVALISAINSQADKLVVSYFFDLKTFGYYTLTSILSQIPVIIALPMASFAFPLLSKLSSLDDKNSFNVTFEKFSYLLYFLVIPIGVGIYFYPLEILLFWTNNGIEKNTYSDIILLIKTLTIGSVFLAFQVPLFYSLLAYSKTKYTVYQGIFQISLGVPLLLSIAKYHGLKYIGIPWLIINVLAFLYLMHVCFTRYININISKFIIESIAYTTFISIFLTACGHYLYKKYHLPFLIPLIFTGILIYIINLVLHNIQNNRSPLSLKNLYNFPRD</sequence>
<comment type="subcellular location">
    <subcellularLocation>
        <location evidence="1">Cell membrane</location>
        <topology evidence="1">Multi-pass membrane protein</topology>
    </subcellularLocation>
</comment>
<evidence type="ECO:0000256" key="6">
    <source>
        <dbReference type="SAM" id="Phobius"/>
    </source>
</evidence>
<dbReference type="InterPro" id="IPR050833">
    <property type="entry name" value="Poly_Biosynth_Transport"/>
</dbReference>
<proteinExistence type="predicted"/>
<dbReference type="GO" id="GO:0005886">
    <property type="term" value="C:plasma membrane"/>
    <property type="evidence" value="ECO:0007669"/>
    <property type="project" value="UniProtKB-SubCell"/>
</dbReference>
<feature type="transmembrane region" description="Helical" evidence="6">
    <location>
        <begin position="225"/>
        <end position="241"/>
    </location>
</feature>
<evidence type="ECO:0000313" key="8">
    <source>
        <dbReference type="Proteomes" id="UP000442109"/>
    </source>
</evidence>
<keyword evidence="5 6" id="KW-0472">Membrane</keyword>
<reference evidence="7 8" key="1">
    <citation type="journal article" date="2019" name="PLoS ONE">
        <title>Pup mortality in New Zealand sea lions (Phocarctos hookeri) at Enderby Island, Auckland Islands, 2013-18.</title>
        <authorList>
            <person name="Michael S.A."/>
            <person name="Hayman D.T.S."/>
            <person name="Gray R."/>
            <person name="Zhang J."/>
            <person name="Rogers L."/>
            <person name="Roe W.D."/>
        </authorList>
    </citation>
    <scope>NUCLEOTIDE SEQUENCE [LARGE SCALE GENOMIC DNA]</scope>
    <source>
        <strain evidence="7 8">SM868</strain>
    </source>
</reference>
<feature type="transmembrane region" description="Helical" evidence="6">
    <location>
        <begin position="465"/>
        <end position="484"/>
    </location>
</feature>
<dbReference type="RefSeq" id="WP_155586704.1">
    <property type="nucleotide sequence ID" value="NZ_WFKQ01000001.1"/>
</dbReference>
<evidence type="ECO:0000313" key="7">
    <source>
        <dbReference type="EMBL" id="MUG31582.1"/>
    </source>
</evidence>
<feature type="transmembrane region" description="Helical" evidence="6">
    <location>
        <begin position="155"/>
        <end position="175"/>
    </location>
</feature>
<dbReference type="Proteomes" id="UP000442109">
    <property type="component" value="Unassembled WGS sequence"/>
</dbReference>
<feature type="transmembrane region" description="Helical" evidence="6">
    <location>
        <begin position="20"/>
        <end position="38"/>
    </location>
</feature>
<feature type="transmembrane region" description="Helical" evidence="6">
    <location>
        <begin position="345"/>
        <end position="370"/>
    </location>
</feature>
<keyword evidence="8" id="KW-1185">Reference proteome</keyword>
<feature type="transmembrane region" description="Helical" evidence="6">
    <location>
        <begin position="44"/>
        <end position="67"/>
    </location>
</feature>
<dbReference type="EMBL" id="WFKQ01000001">
    <property type="protein sequence ID" value="MUG31582.1"/>
    <property type="molecule type" value="Genomic_DNA"/>
</dbReference>
<evidence type="ECO:0000256" key="3">
    <source>
        <dbReference type="ARBA" id="ARBA00022692"/>
    </source>
</evidence>
<evidence type="ECO:0000256" key="5">
    <source>
        <dbReference type="ARBA" id="ARBA00023136"/>
    </source>
</evidence>
<gene>
    <name evidence="7" type="ORF">GB996_02090</name>
</gene>
<feature type="transmembrane region" description="Helical" evidence="6">
    <location>
        <begin position="261"/>
        <end position="287"/>
    </location>
</feature>
<keyword evidence="3 6" id="KW-0812">Transmembrane</keyword>
<feature type="transmembrane region" description="Helical" evidence="6">
    <location>
        <begin position="124"/>
        <end position="143"/>
    </location>
</feature>
<dbReference type="OrthoDB" id="653189at2"/>
<protein>
    <recommendedName>
        <fullName evidence="9">Polysaccharide biosynthesis protein</fullName>
    </recommendedName>
</protein>
<organism evidence="7 8">
    <name type="scientific">Psychrobacter sanguinis</name>
    <dbReference type="NCBI Taxonomy" id="861445"/>
    <lineage>
        <taxon>Bacteria</taxon>
        <taxon>Pseudomonadati</taxon>
        <taxon>Pseudomonadota</taxon>
        <taxon>Gammaproteobacteria</taxon>
        <taxon>Moraxellales</taxon>
        <taxon>Moraxellaceae</taxon>
        <taxon>Psychrobacter</taxon>
    </lineage>
</organism>
<feature type="transmembrane region" description="Helical" evidence="6">
    <location>
        <begin position="88"/>
        <end position="112"/>
    </location>
</feature>
<evidence type="ECO:0000256" key="1">
    <source>
        <dbReference type="ARBA" id="ARBA00004651"/>
    </source>
</evidence>
<keyword evidence="2" id="KW-1003">Cell membrane</keyword>
<evidence type="ECO:0000256" key="4">
    <source>
        <dbReference type="ARBA" id="ARBA00022989"/>
    </source>
</evidence>
<name>A0A844LY45_9GAMM</name>
<evidence type="ECO:0008006" key="9">
    <source>
        <dbReference type="Google" id="ProtNLM"/>
    </source>
</evidence>
<comment type="caution">
    <text evidence="7">The sequence shown here is derived from an EMBL/GenBank/DDBJ whole genome shotgun (WGS) entry which is preliminary data.</text>
</comment>
<dbReference type="AlphaFoldDB" id="A0A844LY45"/>
<dbReference type="Pfam" id="PF13440">
    <property type="entry name" value="Polysacc_synt_3"/>
    <property type="match status" value="1"/>
</dbReference>
<dbReference type="PANTHER" id="PTHR30250">
    <property type="entry name" value="PST FAMILY PREDICTED COLANIC ACID TRANSPORTER"/>
    <property type="match status" value="1"/>
</dbReference>
<dbReference type="PANTHER" id="PTHR30250:SF26">
    <property type="entry name" value="PSMA PROTEIN"/>
    <property type="match status" value="1"/>
</dbReference>
<accession>A0A844LY45</accession>
<feature type="transmembrane region" description="Helical" evidence="6">
    <location>
        <begin position="407"/>
        <end position="429"/>
    </location>
</feature>
<feature type="transmembrane region" description="Helical" evidence="6">
    <location>
        <begin position="308"/>
        <end position="325"/>
    </location>
</feature>
<feature type="transmembrane region" description="Helical" evidence="6">
    <location>
        <begin position="382"/>
        <end position="401"/>
    </location>
</feature>
<keyword evidence="4 6" id="KW-1133">Transmembrane helix</keyword>
<feature type="transmembrane region" description="Helical" evidence="6">
    <location>
        <begin position="181"/>
        <end position="199"/>
    </location>
</feature>
<feature type="transmembrane region" description="Helical" evidence="6">
    <location>
        <begin position="441"/>
        <end position="459"/>
    </location>
</feature>